<dbReference type="EMBL" id="JAACFV010000077">
    <property type="protein sequence ID" value="KAF7506971.1"/>
    <property type="molecule type" value="Genomic_DNA"/>
</dbReference>
<comment type="caution">
    <text evidence="2">The sequence shown here is derived from an EMBL/GenBank/DDBJ whole genome shotgun (WGS) entry which is preliminary data.</text>
</comment>
<sequence>MLIIVKGSMNDKVVMIPLSDARGLGTLPDPVELHLGILAQALTGLTTCILPANLLLAKFIQFGLYKWRATTATFEPLNTTAHQPHSSTVASPGTENHLPGSSDASISSPALPA</sequence>
<reference evidence="2" key="1">
    <citation type="submission" date="2020-02" db="EMBL/GenBank/DDBJ databases">
        <authorList>
            <person name="Palmer J.M."/>
        </authorList>
    </citation>
    <scope>NUCLEOTIDE SEQUENCE</scope>
    <source>
        <strain evidence="2">EPUS1.4</strain>
        <tissue evidence="2">Thallus</tissue>
    </source>
</reference>
<evidence type="ECO:0000313" key="3">
    <source>
        <dbReference type="Proteomes" id="UP000606974"/>
    </source>
</evidence>
<organism evidence="2 3">
    <name type="scientific">Endocarpon pusillum</name>
    <dbReference type="NCBI Taxonomy" id="364733"/>
    <lineage>
        <taxon>Eukaryota</taxon>
        <taxon>Fungi</taxon>
        <taxon>Dikarya</taxon>
        <taxon>Ascomycota</taxon>
        <taxon>Pezizomycotina</taxon>
        <taxon>Eurotiomycetes</taxon>
        <taxon>Chaetothyriomycetidae</taxon>
        <taxon>Verrucariales</taxon>
        <taxon>Verrucariaceae</taxon>
        <taxon>Endocarpon</taxon>
    </lineage>
</organism>
<evidence type="ECO:0000256" key="1">
    <source>
        <dbReference type="SAM" id="MobiDB-lite"/>
    </source>
</evidence>
<evidence type="ECO:0000313" key="2">
    <source>
        <dbReference type="EMBL" id="KAF7506971.1"/>
    </source>
</evidence>
<proteinExistence type="predicted"/>
<dbReference type="Proteomes" id="UP000606974">
    <property type="component" value="Unassembled WGS sequence"/>
</dbReference>
<gene>
    <name evidence="2" type="ORF">GJ744_011102</name>
</gene>
<dbReference type="AlphaFoldDB" id="A0A8H7AH21"/>
<feature type="region of interest" description="Disordered" evidence="1">
    <location>
        <begin position="78"/>
        <end position="113"/>
    </location>
</feature>
<keyword evidence="3" id="KW-1185">Reference proteome</keyword>
<feature type="compositionally biased region" description="Polar residues" evidence="1">
    <location>
        <begin position="78"/>
        <end position="94"/>
    </location>
</feature>
<protein>
    <submittedName>
        <fullName evidence="2">Uncharacterized protein</fullName>
    </submittedName>
</protein>
<feature type="compositionally biased region" description="Polar residues" evidence="1">
    <location>
        <begin position="102"/>
        <end position="113"/>
    </location>
</feature>
<name>A0A8H7AH21_9EURO</name>
<accession>A0A8H7AH21</accession>